<accession>A0ABQ9HJJ6</accession>
<dbReference type="SMART" id="SM00248">
    <property type="entry name" value="ANK"/>
    <property type="match status" value="5"/>
</dbReference>
<keyword evidence="5" id="KW-1185">Reference proteome</keyword>
<evidence type="ECO:0000313" key="5">
    <source>
        <dbReference type="Proteomes" id="UP001159363"/>
    </source>
</evidence>
<dbReference type="PROSITE" id="PS50297">
    <property type="entry name" value="ANK_REP_REGION"/>
    <property type="match status" value="3"/>
</dbReference>
<dbReference type="EMBL" id="JARBHB010000005">
    <property type="protein sequence ID" value="KAJ8884504.1"/>
    <property type="molecule type" value="Genomic_DNA"/>
</dbReference>
<evidence type="ECO:0000313" key="4">
    <source>
        <dbReference type="EMBL" id="KAJ8884504.1"/>
    </source>
</evidence>
<evidence type="ECO:0000256" key="3">
    <source>
        <dbReference type="PROSITE-ProRule" id="PRU00023"/>
    </source>
</evidence>
<dbReference type="InterPro" id="IPR050889">
    <property type="entry name" value="Dendritic_Spine_Reg/Scaffold"/>
</dbReference>
<evidence type="ECO:0000256" key="1">
    <source>
        <dbReference type="ARBA" id="ARBA00022737"/>
    </source>
</evidence>
<gene>
    <name evidence="4" type="ORF">PR048_016361</name>
</gene>
<feature type="repeat" description="ANK" evidence="3">
    <location>
        <begin position="222"/>
        <end position="255"/>
    </location>
</feature>
<dbReference type="PANTHER" id="PTHR24166:SF48">
    <property type="entry name" value="PROTEIN VAPYRIN"/>
    <property type="match status" value="1"/>
</dbReference>
<evidence type="ECO:0000256" key="2">
    <source>
        <dbReference type="ARBA" id="ARBA00023043"/>
    </source>
</evidence>
<proteinExistence type="predicted"/>
<feature type="repeat" description="ANK" evidence="3">
    <location>
        <begin position="1"/>
        <end position="31"/>
    </location>
</feature>
<dbReference type="PANTHER" id="PTHR24166">
    <property type="entry name" value="ROLLING PEBBLES, ISOFORM B"/>
    <property type="match status" value="1"/>
</dbReference>
<dbReference type="InterPro" id="IPR002110">
    <property type="entry name" value="Ankyrin_rpt"/>
</dbReference>
<dbReference type="Pfam" id="PF12796">
    <property type="entry name" value="Ank_2"/>
    <property type="match status" value="2"/>
</dbReference>
<keyword evidence="2 3" id="KW-0040">ANK repeat</keyword>
<dbReference type="Proteomes" id="UP001159363">
    <property type="component" value="Chromosome 4"/>
</dbReference>
<dbReference type="Gene3D" id="1.25.40.20">
    <property type="entry name" value="Ankyrin repeat-containing domain"/>
    <property type="match status" value="3"/>
</dbReference>
<organism evidence="4 5">
    <name type="scientific">Dryococelus australis</name>
    <dbReference type="NCBI Taxonomy" id="614101"/>
    <lineage>
        <taxon>Eukaryota</taxon>
        <taxon>Metazoa</taxon>
        <taxon>Ecdysozoa</taxon>
        <taxon>Arthropoda</taxon>
        <taxon>Hexapoda</taxon>
        <taxon>Insecta</taxon>
        <taxon>Pterygota</taxon>
        <taxon>Neoptera</taxon>
        <taxon>Polyneoptera</taxon>
        <taxon>Phasmatodea</taxon>
        <taxon>Verophasmatodea</taxon>
        <taxon>Anareolatae</taxon>
        <taxon>Phasmatidae</taxon>
        <taxon>Eurycanthinae</taxon>
        <taxon>Dryococelus</taxon>
    </lineage>
</organism>
<dbReference type="PROSITE" id="PS50088">
    <property type="entry name" value="ANK_REPEAT"/>
    <property type="match status" value="3"/>
</dbReference>
<name>A0ABQ9HJJ6_9NEOP</name>
<dbReference type="InterPro" id="IPR036770">
    <property type="entry name" value="Ankyrin_rpt-contain_sf"/>
</dbReference>
<feature type="repeat" description="ANK" evidence="3">
    <location>
        <begin position="189"/>
        <end position="221"/>
    </location>
</feature>
<reference evidence="4 5" key="1">
    <citation type="submission" date="2023-02" db="EMBL/GenBank/DDBJ databases">
        <title>LHISI_Scaffold_Assembly.</title>
        <authorList>
            <person name="Stuart O.P."/>
            <person name="Cleave R."/>
            <person name="Magrath M.J.L."/>
            <person name="Mikheyev A.S."/>
        </authorList>
    </citation>
    <scope>NUCLEOTIDE SEQUENCE [LARGE SCALE GENOMIC DNA]</scope>
    <source>
        <strain evidence="4">Daus_M_001</strain>
        <tissue evidence="4">Leg muscle</tissue>
    </source>
</reference>
<dbReference type="InterPro" id="IPR018228">
    <property type="entry name" value="DNase_TatD-rel_CS"/>
</dbReference>
<dbReference type="SUPFAM" id="SSF48403">
    <property type="entry name" value="Ankyrin repeat"/>
    <property type="match status" value="1"/>
</dbReference>
<protein>
    <submittedName>
        <fullName evidence="4">Uncharacterized protein</fullName>
    </submittedName>
</protein>
<sequence>MRPLMMAAWHGHKDAVEMLINCGANVAAVNKICTSAICKEESKEEVAGSAEWFEKPRIQYCGGKAPLRNYVPSHQLRGTANTRGTAQCSAMPVCPQKQYTLLMCAARNNRLPVVNLLLDTLENVQVDAADCERQTALFHAALGGHLHVVARLVDAHAHIDCPNKRSVDREQPVGRKEGRKEGKVRCVQAGRTPLHAACERGNMEVAEFLLQRGAASDARDEDGNAALHVAAENQQTDVVSLLLLQAGARPDPDNAVSHCSPRSPSCSLHPPGHAEANLLPFPPGSRVAPLLHTHLASPASAIKIPNHYTPSSPSSYLLQSSLLPTLAPHPPIHRLPIKFPPSVFTILLPTSFSPSIFPC</sequence>
<keyword evidence="1" id="KW-0677">Repeat</keyword>
<comment type="caution">
    <text evidence="4">The sequence shown here is derived from an EMBL/GenBank/DDBJ whole genome shotgun (WGS) entry which is preliminary data.</text>
</comment>
<dbReference type="PROSITE" id="PS01137">
    <property type="entry name" value="TATD_1"/>
    <property type="match status" value="1"/>
</dbReference>
<dbReference type="Pfam" id="PF00023">
    <property type="entry name" value="Ank"/>
    <property type="match status" value="1"/>
</dbReference>